<feature type="domain" description="CHY-type" evidence="4">
    <location>
        <begin position="11"/>
        <end position="92"/>
    </location>
</feature>
<dbReference type="OrthoDB" id="882119at2"/>
<comment type="caution">
    <text evidence="5">The sequence shown here is derived from an EMBL/GenBank/DDBJ whole genome shotgun (WGS) entry which is preliminary data.</text>
</comment>
<dbReference type="EMBL" id="SDMK01000002">
    <property type="protein sequence ID" value="RXS95571.1"/>
    <property type="molecule type" value="Genomic_DNA"/>
</dbReference>
<accession>A0A4Q1SEQ6</accession>
<dbReference type="InterPro" id="IPR037274">
    <property type="entry name" value="Znf_CHY_sf"/>
</dbReference>
<dbReference type="AlphaFoldDB" id="A0A4Q1SEQ6"/>
<evidence type="ECO:0000256" key="1">
    <source>
        <dbReference type="ARBA" id="ARBA00022723"/>
    </source>
</evidence>
<dbReference type="PIRSF" id="PIRSF017292">
    <property type="entry name" value="UCP017292_Znf_CHY"/>
    <property type="match status" value="1"/>
</dbReference>
<reference evidence="5 6" key="1">
    <citation type="journal article" date="2016" name="Int. J. Syst. Evol. Microbiol.">
        <title>Acidipila dinghuensis sp. nov., an acidobacterium isolated from forest soil.</title>
        <authorList>
            <person name="Jiang Y.W."/>
            <person name="Wang J."/>
            <person name="Chen M.H."/>
            <person name="Lv Y.Y."/>
            <person name="Qiu L.H."/>
        </authorList>
    </citation>
    <scope>NUCLEOTIDE SEQUENCE [LARGE SCALE GENOMIC DNA]</scope>
    <source>
        <strain evidence="5 6">DHOF10</strain>
    </source>
</reference>
<dbReference type="SUPFAM" id="SSF161219">
    <property type="entry name" value="CHY zinc finger-like"/>
    <property type="match status" value="1"/>
</dbReference>
<keyword evidence="6" id="KW-1185">Reference proteome</keyword>
<evidence type="ECO:0000313" key="6">
    <source>
        <dbReference type="Proteomes" id="UP000290253"/>
    </source>
</evidence>
<dbReference type="InterPro" id="IPR052604">
    <property type="entry name" value="Mito_Tim_assembly_helper"/>
</dbReference>
<dbReference type="Pfam" id="PF05495">
    <property type="entry name" value="zf-CHY"/>
    <property type="match status" value="1"/>
</dbReference>
<evidence type="ECO:0000313" key="5">
    <source>
        <dbReference type="EMBL" id="RXS95571.1"/>
    </source>
</evidence>
<organism evidence="5 6">
    <name type="scientific">Silvibacterium dinghuense</name>
    <dbReference type="NCBI Taxonomy" id="1560006"/>
    <lineage>
        <taxon>Bacteria</taxon>
        <taxon>Pseudomonadati</taxon>
        <taxon>Acidobacteriota</taxon>
        <taxon>Terriglobia</taxon>
        <taxon>Terriglobales</taxon>
        <taxon>Acidobacteriaceae</taxon>
        <taxon>Silvibacterium</taxon>
    </lineage>
</organism>
<dbReference type="PANTHER" id="PTHR28082">
    <property type="entry name" value="ZINC FINGER PROTEIN"/>
    <property type="match status" value="1"/>
</dbReference>
<protein>
    <recommendedName>
        <fullName evidence="4">CHY-type domain-containing protein</fullName>
    </recommendedName>
</protein>
<dbReference type="PANTHER" id="PTHR28082:SF1">
    <property type="entry name" value="HELPER OF TIM PROTEIN 13"/>
    <property type="match status" value="1"/>
</dbReference>
<evidence type="ECO:0000256" key="2">
    <source>
        <dbReference type="ARBA" id="ARBA00022771"/>
    </source>
</evidence>
<dbReference type="GO" id="GO:0008270">
    <property type="term" value="F:zinc ion binding"/>
    <property type="evidence" value="ECO:0007669"/>
    <property type="project" value="UniProtKB-KW"/>
</dbReference>
<evidence type="ECO:0000259" key="4">
    <source>
        <dbReference type="PROSITE" id="PS51266"/>
    </source>
</evidence>
<dbReference type="Proteomes" id="UP000290253">
    <property type="component" value="Unassembled WGS sequence"/>
</dbReference>
<dbReference type="RefSeq" id="WP_129208768.1">
    <property type="nucleotide sequence ID" value="NZ_BMGU01000004.1"/>
</dbReference>
<keyword evidence="2" id="KW-0863">Zinc-finger</keyword>
<dbReference type="PROSITE" id="PS51266">
    <property type="entry name" value="ZF_CHY"/>
    <property type="match status" value="1"/>
</dbReference>
<dbReference type="InterPro" id="IPR016694">
    <property type="entry name" value="UCP017292"/>
</dbReference>
<name>A0A4Q1SEQ6_9BACT</name>
<dbReference type="GO" id="GO:0045041">
    <property type="term" value="P:protein import into mitochondrial intermembrane space"/>
    <property type="evidence" value="ECO:0007669"/>
    <property type="project" value="TreeGrafter"/>
</dbReference>
<keyword evidence="1" id="KW-0479">Metal-binding</keyword>
<sequence length="110" mass="12148">MEQRPKVHGLDLDAQTRCAHWHSPLDVIAIRMACCGEYYACKDCHEALAGHPFAVWPRNQWATKAVLCGVCGTEMTIAAYMASGYACPDCGAGFNPGCRNHYQFYFEAIG</sequence>
<proteinExistence type="predicted"/>
<dbReference type="InterPro" id="IPR008913">
    <property type="entry name" value="Znf_CHY"/>
</dbReference>
<keyword evidence="3" id="KW-0862">Zinc</keyword>
<evidence type="ECO:0000256" key="3">
    <source>
        <dbReference type="ARBA" id="ARBA00022833"/>
    </source>
</evidence>
<gene>
    <name evidence="5" type="ORF">ESZ00_13480</name>
</gene>